<evidence type="ECO:0000313" key="3">
    <source>
        <dbReference type="EMBL" id="PWL08032.1"/>
    </source>
</evidence>
<feature type="compositionally biased region" description="Acidic residues" evidence="1">
    <location>
        <begin position="195"/>
        <end position="204"/>
    </location>
</feature>
<dbReference type="Proteomes" id="UP000246004">
    <property type="component" value="Unassembled WGS sequence"/>
</dbReference>
<evidence type="ECO:0000313" key="5">
    <source>
        <dbReference type="Proteomes" id="UP000246004"/>
    </source>
</evidence>
<evidence type="ECO:0000313" key="4">
    <source>
        <dbReference type="Proteomes" id="UP000217528"/>
    </source>
</evidence>
<comment type="caution">
    <text evidence="2">The sequence shown here is derived from an EMBL/GenBank/DDBJ whole genome shotgun (WGS) entry which is preliminary data.</text>
</comment>
<keyword evidence="4" id="KW-1185">Reference proteome</keyword>
<dbReference type="EMBL" id="LMVN01000011">
    <property type="protein sequence ID" value="PAV07643.1"/>
    <property type="molecule type" value="Genomic_DNA"/>
</dbReference>
<gene>
    <name evidence="2" type="ORF">ASJ82_08175</name>
    <name evidence="3" type="ORF">MSCUN_09630</name>
</gene>
<dbReference type="EMBL" id="LWMS01000031">
    <property type="protein sequence ID" value="PWL08032.1"/>
    <property type="molecule type" value="Genomic_DNA"/>
</dbReference>
<reference evidence="2 4" key="2">
    <citation type="journal article" date="2017" name="BMC Genomics">
        <title>Genomic analysis of methanogenic archaea reveals a shift towards energy conservation.</title>
        <authorList>
            <person name="Gilmore S.P."/>
            <person name="Henske J.K."/>
            <person name="Sexton J.A."/>
            <person name="Solomon K.V."/>
            <person name="Seppala S."/>
            <person name="Yoo J.I."/>
            <person name="Huyett L.M."/>
            <person name="Pressman A."/>
            <person name="Cogan J.Z."/>
            <person name="Kivenson V."/>
            <person name="Peng X."/>
            <person name="Tan Y."/>
            <person name="Valentine D.L."/>
            <person name="O'Malley M.A."/>
        </authorList>
    </citation>
    <scope>NUCLEOTIDE SEQUENCE [LARGE SCALE GENOMIC DNA]</scope>
    <source>
        <strain evidence="2 4">1R-7</strain>
    </source>
</reference>
<name>A0A2A2HEH7_9EURY</name>
<reference evidence="3 5" key="1">
    <citation type="submission" date="2016-04" db="EMBL/GenBank/DDBJ databases">
        <title>Genome sequence of Methanosphaera cuniculi DSM 4103.</title>
        <authorList>
            <person name="Poehlein A."/>
            <person name="Seedorf H."/>
            <person name="Daniel R."/>
        </authorList>
    </citation>
    <scope>NUCLEOTIDE SEQUENCE [LARGE SCALE GENOMIC DNA]</scope>
    <source>
        <strain evidence="3 5">DSM 4103</strain>
    </source>
</reference>
<proteinExistence type="predicted"/>
<evidence type="ECO:0000256" key="1">
    <source>
        <dbReference type="SAM" id="MobiDB-lite"/>
    </source>
</evidence>
<feature type="region of interest" description="Disordered" evidence="1">
    <location>
        <begin position="155"/>
        <end position="281"/>
    </location>
</feature>
<evidence type="ECO:0000313" key="2">
    <source>
        <dbReference type="EMBL" id="PAV07643.1"/>
    </source>
</evidence>
<protein>
    <submittedName>
        <fullName evidence="2">Uncharacterized protein</fullName>
    </submittedName>
</protein>
<accession>A0A2A2HEH7</accession>
<feature type="compositionally biased region" description="Basic and acidic residues" evidence="1">
    <location>
        <begin position="180"/>
        <end position="194"/>
    </location>
</feature>
<feature type="compositionally biased region" description="Basic and acidic residues" evidence="1">
    <location>
        <begin position="160"/>
        <end position="169"/>
    </location>
</feature>
<organism evidence="2 4">
    <name type="scientific">Methanosphaera cuniculi</name>
    <dbReference type="NCBI Taxonomy" id="1077256"/>
    <lineage>
        <taxon>Archaea</taxon>
        <taxon>Methanobacteriati</taxon>
        <taxon>Methanobacteriota</taxon>
        <taxon>Methanomada group</taxon>
        <taxon>Methanobacteria</taxon>
        <taxon>Methanobacteriales</taxon>
        <taxon>Methanobacteriaceae</taxon>
        <taxon>Methanosphaera</taxon>
    </lineage>
</organism>
<dbReference type="AlphaFoldDB" id="A0A2A2HEH7"/>
<sequence length="671" mass="75503">MWISQKDNNFTDVTGTTQTIPAGTLWLTSEIYNPVMIQAIKEKRITAYSATTAEKKYADELMNLVNTSTSAKSHQKEVQKLADKISFKRTLIKDIKDPVLFTVTLTGMPCVGSAMFCQSCLLDANESNKSIDEEKKMDKTTFLEKLVAFFKSLEYEEKEQESSDEKEITSTDEPTTDNKPVVDESKESDEKPEQESTTDEEETTSTDKPESTDKPKESEEPKESDKPKESEDTTTDDEKEEEEEKRKRLQSKKSNVKPTTSKKSSAKPKPNPTRNITTKSKQIKVNDGIGESQKMKKIHESEVIYDIIKNGVSTKSIGKENISFKNTGIIPAFDNQALLNMIYNPTIQESFKASFTEENTNKAVLETNLFATYVKKLILSDPILEDATYQTVYGEKANIYTIGLSGEVTQDGILPEHYYFDKDPAETNIDIGKDVLEPVPQRAKLVISDRQVRNNVYGQDLLSNALSLTQDAFNRGVSTARVFGNTKLGETVDKQYTRRDGLLVSAGQQLVSGTDFDVADGIISIFEDMFYSLPEEAQNEDDYTFYVPTNVYRAYYNYFINKVGDKVVDILTTRIPLYWENIPIKTSPTLNNAKARTDLDGGKASILLTNPKNTNFGVGRNLTIEPDRHADTSSNTYFYTMDSDAKYSIPDYAVVAKMTDDEYKALPKVEP</sequence>
<dbReference type="Proteomes" id="UP000217528">
    <property type="component" value="Unassembled WGS sequence"/>
</dbReference>
<feature type="compositionally biased region" description="Basic and acidic residues" evidence="1">
    <location>
        <begin position="205"/>
        <end position="231"/>
    </location>
</feature>
<feature type="compositionally biased region" description="Acidic residues" evidence="1">
    <location>
        <begin position="232"/>
        <end position="243"/>
    </location>
</feature>